<gene>
    <name evidence="1" type="ORF">SOIL9_15810</name>
</gene>
<dbReference type="KEGG" id="gms:SOIL9_15810"/>
<evidence type="ECO:0000313" key="1">
    <source>
        <dbReference type="EMBL" id="VTR96133.1"/>
    </source>
</evidence>
<proteinExistence type="predicted"/>
<dbReference type="InterPro" id="IPR014948">
    <property type="entry name" value="BrxA"/>
</dbReference>
<accession>A0A6P2D4Z6</accession>
<protein>
    <submittedName>
        <fullName evidence="1">Uncharacterized protein</fullName>
    </submittedName>
</protein>
<sequence length="100" mass="10906">MAELTEGRYKVDITAGALKVAESRIVAGLLLKGLDAKEWTDAVVKRNVLQARSASTATRLVKLIRGRLETMGADLWKLVRDGKGRLPRTLHSPPPSSTAR</sequence>
<name>A0A6P2D4Z6_9BACT</name>
<keyword evidence="2" id="KW-1185">Reference proteome</keyword>
<dbReference type="Proteomes" id="UP000464178">
    <property type="component" value="Chromosome"/>
</dbReference>
<dbReference type="AlphaFoldDB" id="A0A6P2D4Z6"/>
<organism evidence="1 2">
    <name type="scientific">Gemmata massiliana</name>
    <dbReference type="NCBI Taxonomy" id="1210884"/>
    <lineage>
        <taxon>Bacteria</taxon>
        <taxon>Pseudomonadati</taxon>
        <taxon>Planctomycetota</taxon>
        <taxon>Planctomycetia</taxon>
        <taxon>Gemmatales</taxon>
        <taxon>Gemmataceae</taxon>
        <taxon>Gemmata</taxon>
    </lineage>
</organism>
<dbReference type="InterPro" id="IPR023137">
    <property type="entry name" value="BrxA_sf"/>
</dbReference>
<dbReference type="EMBL" id="LR593886">
    <property type="protein sequence ID" value="VTR96133.1"/>
    <property type="molecule type" value="Genomic_DNA"/>
</dbReference>
<reference evidence="1 2" key="1">
    <citation type="submission" date="2019-05" db="EMBL/GenBank/DDBJ databases">
        <authorList>
            <consortium name="Science for Life Laboratories"/>
        </authorList>
    </citation>
    <scope>NUCLEOTIDE SEQUENCE [LARGE SCALE GENOMIC DNA]</scope>
    <source>
        <strain evidence="1">Soil9</strain>
    </source>
</reference>
<dbReference type="Pfam" id="PF08849">
    <property type="entry name" value="BrxA"/>
    <property type="match status" value="1"/>
</dbReference>
<dbReference type="Gene3D" id="1.10.3540.10">
    <property type="entry name" value="uncharacterized protein from magnetospirillum magneticum domain"/>
    <property type="match status" value="1"/>
</dbReference>
<evidence type="ECO:0000313" key="2">
    <source>
        <dbReference type="Proteomes" id="UP000464178"/>
    </source>
</evidence>